<dbReference type="AlphaFoldDB" id="G4CWY6"/>
<sequence length="44" mass="4832">MPPPKLGMIRQVATARELVIQAPKRWWMGEPAGLPNVDMAGCLT</sequence>
<keyword evidence="2" id="KW-1185">Reference proteome</keyword>
<dbReference type="Proteomes" id="UP000005332">
    <property type="component" value="Unassembled WGS sequence"/>
</dbReference>
<comment type="caution">
    <text evidence="1">The sequence shown here is derived from an EMBL/GenBank/DDBJ whole genome shotgun (WGS) entry which is preliminary data.</text>
</comment>
<dbReference type="HOGENOM" id="CLU_3220533_0_0_11"/>
<evidence type="ECO:0000313" key="1">
    <source>
        <dbReference type="EMBL" id="EGY77500.1"/>
    </source>
</evidence>
<accession>G4CWY6</accession>
<proteinExistence type="predicted"/>
<dbReference type="EMBL" id="AGBA01000013">
    <property type="protein sequence ID" value="EGY77500.1"/>
    <property type="molecule type" value="Genomic_DNA"/>
</dbReference>
<protein>
    <submittedName>
        <fullName evidence="1">Uncharacterized protein</fullName>
    </submittedName>
</protein>
<organism evidence="1 2">
    <name type="scientific">Cutibacterium avidum ATCC 25577</name>
    <dbReference type="NCBI Taxonomy" id="997355"/>
    <lineage>
        <taxon>Bacteria</taxon>
        <taxon>Bacillati</taxon>
        <taxon>Actinomycetota</taxon>
        <taxon>Actinomycetes</taxon>
        <taxon>Propionibacteriales</taxon>
        <taxon>Propionibacteriaceae</taxon>
        <taxon>Cutibacterium</taxon>
    </lineage>
</organism>
<name>G4CWY6_9ACTN</name>
<gene>
    <name evidence="1" type="ORF">HMPREF9153_1043</name>
</gene>
<reference evidence="1 2" key="1">
    <citation type="submission" date="2011-06" db="EMBL/GenBank/DDBJ databases">
        <authorList>
            <person name="Muzny D."/>
            <person name="Qin X."/>
            <person name="Deng J."/>
            <person name="Jiang H."/>
            <person name="Liu Y."/>
            <person name="Qu J."/>
            <person name="Song X.-Z."/>
            <person name="Zhang L."/>
            <person name="Thornton R."/>
            <person name="Coyle M."/>
            <person name="Francisco L."/>
            <person name="Jackson L."/>
            <person name="Javaid M."/>
            <person name="Korchina V."/>
            <person name="Kovar C."/>
            <person name="Mata R."/>
            <person name="Mathew T."/>
            <person name="Ngo R."/>
            <person name="Nguyen L."/>
            <person name="Nguyen N."/>
            <person name="Okwuonu G."/>
            <person name="Ongeri F."/>
            <person name="Pham C."/>
            <person name="Simmons D."/>
            <person name="Wilczek-Boney K."/>
            <person name="Hale W."/>
            <person name="Jakkamsetti A."/>
            <person name="Pham P."/>
            <person name="Ruth R."/>
            <person name="San Lucas F."/>
            <person name="Warren J."/>
            <person name="Zhang J."/>
            <person name="Zhao Z."/>
            <person name="Zhou C."/>
            <person name="Zhu D."/>
            <person name="Lee S."/>
            <person name="Bess C."/>
            <person name="Blankenburg K."/>
            <person name="Forbes L."/>
            <person name="Fu Q."/>
            <person name="Gubbala S."/>
            <person name="Hirani K."/>
            <person name="Jayaseelan J.C."/>
            <person name="Lara F."/>
            <person name="Munidasa M."/>
            <person name="Palculict T."/>
            <person name="Patil S."/>
            <person name="Pu L.-L."/>
            <person name="Saada N."/>
            <person name="Tang L."/>
            <person name="Weissenberger G."/>
            <person name="Zhu Y."/>
            <person name="Hemphill L."/>
            <person name="Shang Y."/>
            <person name="Youmans B."/>
            <person name="Ayvaz T."/>
            <person name="Ross M."/>
            <person name="Santibanez J."/>
            <person name="Aqrawi P."/>
            <person name="Gross S."/>
            <person name="Joshi V."/>
            <person name="Fowler G."/>
            <person name="Nazareth L."/>
            <person name="Reid J."/>
            <person name="Worley K."/>
            <person name="Petrosino J."/>
            <person name="Highlander S."/>
            <person name="Gibbs R."/>
        </authorList>
    </citation>
    <scope>NUCLEOTIDE SEQUENCE [LARGE SCALE GENOMIC DNA]</scope>
    <source>
        <strain evidence="1 2">ATCC 25577</strain>
    </source>
</reference>
<evidence type="ECO:0000313" key="2">
    <source>
        <dbReference type="Proteomes" id="UP000005332"/>
    </source>
</evidence>